<sequence length="272" mass="31795">MSDKELQQEILALEKDVKQLEATIDVIKKRITHLKDIAWDRQSKKESSQMYKVLKDTKEHTRVKSNAGDIKVDKDFMEKEIKKHLDNPNLRGMVTTQEMLSFPKVAKNIKPDIDKRTQNFTWKVKANDKSVIRYGSREYNNTNRLLTAYTETEYNQRQKQDRGEQGQLRQEFNDRDFLRPVDSIIAQNSDFGEGHTLLTAHSKTEYGDRKNSGNGQTKSILPPLFKDSNFRKSAENIIPQQNKSTNDFKTKLEEFSNKNKNHTQTKEKELKQ</sequence>
<evidence type="ECO:0000256" key="2">
    <source>
        <dbReference type="SAM" id="MobiDB-lite"/>
    </source>
</evidence>
<proteinExistence type="predicted"/>
<comment type="caution">
    <text evidence="3">The sequence shown here is derived from an EMBL/GenBank/DDBJ whole genome shotgun (WGS) entry which is preliminary data.</text>
</comment>
<evidence type="ECO:0000256" key="1">
    <source>
        <dbReference type="SAM" id="Coils"/>
    </source>
</evidence>
<name>A0A7U8ARP6_CAMLA</name>
<reference evidence="3 4" key="1">
    <citation type="submission" date="2018-05" db="EMBL/GenBank/DDBJ databases">
        <authorList>
            <consortium name="PulseNet: The National Subtyping Network for Foodborne Disease Surveillance"/>
            <person name="Tarr C.L."/>
            <person name="Trees E."/>
            <person name="Katz L.S."/>
            <person name="Carleton-Romer H.A."/>
            <person name="Stroika S."/>
            <person name="Kucerova Z."/>
            <person name="Roache K.F."/>
            <person name="Sabol A.L."/>
            <person name="Besser J."/>
            <person name="Gerner-Smidt P."/>
        </authorList>
    </citation>
    <scope>NUCLEOTIDE SEQUENCE [LARGE SCALE GENOMIC DNA]</scope>
    <source>
        <strain evidence="3 4">1988D-2602</strain>
    </source>
</reference>
<protein>
    <recommendedName>
        <fullName evidence="5">DUF342 domain-containing protein</fullName>
    </recommendedName>
</protein>
<feature type="compositionally biased region" description="Basic and acidic residues" evidence="2">
    <location>
        <begin position="246"/>
        <end position="257"/>
    </location>
</feature>
<keyword evidence="1" id="KW-0175">Coiled coil</keyword>
<evidence type="ECO:0000313" key="3">
    <source>
        <dbReference type="EMBL" id="EAJ1255040.1"/>
    </source>
</evidence>
<feature type="compositionally biased region" description="Basic and acidic residues" evidence="2">
    <location>
        <begin position="155"/>
        <end position="164"/>
    </location>
</feature>
<feature type="coiled-coil region" evidence="1">
    <location>
        <begin position="3"/>
        <end position="37"/>
    </location>
</feature>
<dbReference type="AlphaFoldDB" id="A0A7U8ARP6"/>
<evidence type="ECO:0008006" key="5">
    <source>
        <dbReference type="Google" id="ProtNLM"/>
    </source>
</evidence>
<dbReference type="EMBL" id="AABVCV010000016">
    <property type="protein sequence ID" value="EAJ1255040.1"/>
    <property type="molecule type" value="Genomic_DNA"/>
</dbReference>
<feature type="region of interest" description="Disordered" evidence="2">
    <location>
        <begin position="204"/>
        <end position="272"/>
    </location>
</feature>
<dbReference type="Proteomes" id="UP000533324">
    <property type="component" value="Unassembled WGS sequence"/>
</dbReference>
<accession>A0A7U8ARP6</accession>
<gene>
    <name evidence="3" type="ORF">A0Y59_07665</name>
</gene>
<organism evidence="3 4">
    <name type="scientific">Campylobacter lari</name>
    <dbReference type="NCBI Taxonomy" id="201"/>
    <lineage>
        <taxon>Bacteria</taxon>
        <taxon>Pseudomonadati</taxon>
        <taxon>Campylobacterota</taxon>
        <taxon>Epsilonproteobacteria</taxon>
        <taxon>Campylobacterales</taxon>
        <taxon>Campylobacteraceae</taxon>
        <taxon>Campylobacter</taxon>
    </lineage>
</organism>
<feature type="region of interest" description="Disordered" evidence="2">
    <location>
        <begin position="155"/>
        <end position="174"/>
    </location>
</feature>
<evidence type="ECO:0000313" key="4">
    <source>
        <dbReference type="Proteomes" id="UP000533324"/>
    </source>
</evidence>